<sequence>MIRKVLLCCRGEIAMRFIRTCRHLGIETIAAYPIDDVGAPYVTAANLSVPIQARTPSEAIPEVIAIARLTGADAIAPGYGPLAENAEFAELCVTEGFVFVGPNANAIRLSGDKIQARMAAEQAGASVIPGAMMPTDTNSCVSIARQIGFPVIVKAVLGGGGRGIRVAHTENEFISALQEVRREAHNAFGSDQAYVERFLGEQVRHIEVQVVADQHGRVVHLGDRECSVQRRRQKLVEEAPAPNLVDHIRQNLYLQATNLAKAIGYDSAGTVEFLVDPCGSFYFIEMNARIQVEHPVTESVCGVDIVEQMIRSACGQPLALDQDSIHFVGHAIEFRVCAEDPLENFLPAAGVASSYVVPEGPGIRIDSGITCGTVQSPRFDSLCTKIVVHGRDRSQALFRATDALREFRVTGFPTNVPFHRWLLRHPDFVCGTYNLGLMAEFIVTPAEKSAIRTELAIVAAISAFLREGIQPHAESTHKNMGASLWRLRNEPRSYVESF</sequence>
<keyword evidence="1" id="KW-0436">Ligase</keyword>
<evidence type="ECO:0000256" key="2">
    <source>
        <dbReference type="ARBA" id="ARBA00022741"/>
    </source>
</evidence>
<dbReference type="Pfam" id="PF02785">
    <property type="entry name" value="Biotin_carb_C"/>
    <property type="match status" value="1"/>
</dbReference>
<dbReference type="InterPro" id="IPR011764">
    <property type="entry name" value="Biotin_carboxylation_dom"/>
</dbReference>
<dbReference type="InterPro" id="IPR050856">
    <property type="entry name" value="Biotin_carboxylase_complex"/>
</dbReference>
<feature type="domain" description="Biotin carboxylation" evidence="7">
    <location>
        <begin position="1"/>
        <end position="443"/>
    </location>
</feature>
<dbReference type="PANTHER" id="PTHR18866">
    <property type="entry name" value="CARBOXYLASE:PYRUVATE/ACETYL-COA/PROPIONYL-COA CARBOXYLASE"/>
    <property type="match status" value="1"/>
</dbReference>
<dbReference type="Proteomes" id="UP000595610">
    <property type="component" value="Chromosome 1"/>
</dbReference>
<evidence type="ECO:0000259" key="7">
    <source>
        <dbReference type="PROSITE" id="PS50979"/>
    </source>
</evidence>
<dbReference type="InterPro" id="IPR011054">
    <property type="entry name" value="Rudment_hybrid_motif"/>
</dbReference>
<accession>A0A7T4N350</accession>
<evidence type="ECO:0000256" key="4">
    <source>
        <dbReference type="ARBA" id="ARBA00023267"/>
    </source>
</evidence>
<dbReference type="PROSITE" id="PS50979">
    <property type="entry name" value="BC"/>
    <property type="match status" value="1"/>
</dbReference>
<dbReference type="RefSeq" id="WP_084585276.1">
    <property type="nucleotide sequence ID" value="NZ_CP066075.1"/>
</dbReference>
<dbReference type="InterPro" id="IPR011761">
    <property type="entry name" value="ATP-grasp"/>
</dbReference>
<dbReference type="InterPro" id="IPR016185">
    <property type="entry name" value="PreATP-grasp_dom_sf"/>
</dbReference>
<dbReference type="InterPro" id="IPR005479">
    <property type="entry name" value="CPAse_ATP-bd"/>
</dbReference>
<dbReference type="GO" id="GO:0046872">
    <property type="term" value="F:metal ion binding"/>
    <property type="evidence" value="ECO:0007669"/>
    <property type="project" value="InterPro"/>
</dbReference>
<protein>
    <submittedName>
        <fullName evidence="8">ATP-grasp domain-containing protein</fullName>
    </submittedName>
</protein>
<evidence type="ECO:0000256" key="3">
    <source>
        <dbReference type="ARBA" id="ARBA00022840"/>
    </source>
</evidence>
<dbReference type="GO" id="GO:0016874">
    <property type="term" value="F:ligase activity"/>
    <property type="evidence" value="ECO:0007669"/>
    <property type="project" value="UniProtKB-KW"/>
</dbReference>
<keyword evidence="4" id="KW-0092">Biotin</keyword>
<evidence type="ECO:0000313" key="9">
    <source>
        <dbReference type="Proteomes" id="UP000595610"/>
    </source>
</evidence>
<dbReference type="Pfam" id="PF02786">
    <property type="entry name" value="CPSase_L_D2"/>
    <property type="match status" value="1"/>
</dbReference>
<keyword evidence="2 5" id="KW-0547">Nucleotide-binding</keyword>
<keyword evidence="3 5" id="KW-0067">ATP-binding</keyword>
<dbReference type="InterPro" id="IPR005481">
    <property type="entry name" value="BC-like_N"/>
</dbReference>
<dbReference type="PROSITE" id="PS50975">
    <property type="entry name" value="ATP_GRASP"/>
    <property type="match status" value="1"/>
</dbReference>
<evidence type="ECO:0000256" key="1">
    <source>
        <dbReference type="ARBA" id="ARBA00022598"/>
    </source>
</evidence>
<dbReference type="KEGG" id="pgis:I6I06_02545"/>
<keyword evidence="9" id="KW-1185">Reference proteome</keyword>
<dbReference type="EMBL" id="CP066075">
    <property type="protein sequence ID" value="QQC64388.1"/>
    <property type="molecule type" value="Genomic_DNA"/>
</dbReference>
<dbReference type="Gene3D" id="3.30.1490.20">
    <property type="entry name" value="ATP-grasp fold, A domain"/>
    <property type="match status" value="1"/>
</dbReference>
<feature type="domain" description="ATP-grasp" evidence="6">
    <location>
        <begin position="117"/>
        <end position="314"/>
    </location>
</feature>
<dbReference type="SUPFAM" id="SSF56059">
    <property type="entry name" value="Glutathione synthetase ATP-binding domain-like"/>
    <property type="match status" value="1"/>
</dbReference>
<evidence type="ECO:0000256" key="5">
    <source>
        <dbReference type="PROSITE-ProRule" id="PRU00409"/>
    </source>
</evidence>
<dbReference type="GO" id="GO:0005524">
    <property type="term" value="F:ATP binding"/>
    <property type="evidence" value="ECO:0007669"/>
    <property type="project" value="UniProtKB-UniRule"/>
</dbReference>
<dbReference type="Pfam" id="PF00289">
    <property type="entry name" value="Biotin_carb_N"/>
    <property type="match status" value="1"/>
</dbReference>
<dbReference type="FunFam" id="3.30.1490.20:FF:000003">
    <property type="entry name" value="acetyl-CoA carboxylase isoform X1"/>
    <property type="match status" value="1"/>
</dbReference>
<dbReference type="InterPro" id="IPR013815">
    <property type="entry name" value="ATP_grasp_subdomain_1"/>
</dbReference>
<dbReference type="Gene3D" id="3.40.50.20">
    <property type="match status" value="1"/>
</dbReference>
<dbReference type="SUPFAM" id="SSF51246">
    <property type="entry name" value="Rudiment single hybrid motif"/>
    <property type="match status" value="1"/>
</dbReference>
<dbReference type="PANTHER" id="PTHR18866:SF33">
    <property type="entry name" value="METHYLCROTONOYL-COA CARBOXYLASE SUBUNIT ALPHA, MITOCHONDRIAL-RELATED"/>
    <property type="match status" value="1"/>
</dbReference>
<proteinExistence type="predicted"/>
<dbReference type="SUPFAM" id="SSF52440">
    <property type="entry name" value="PreATP-grasp domain"/>
    <property type="match status" value="1"/>
</dbReference>
<dbReference type="SMART" id="SM00878">
    <property type="entry name" value="Biotin_carb_C"/>
    <property type="match status" value="1"/>
</dbReference>
<evidence type="ECO:0000313" key="8">
    <source>
        <dbReference type="EMBL" id="QQC64388.1"/>
    </source>
</evidence>
<dbReference type="AlphaFoldDB" id="A0A7T4N350"/>
<dbReference type="Gene3D" id="3.30.470.20">
    <property type="entry name" value="ATP-grasp fold, B domain"/>
    <property type="match status" value="1"/>
</dbReference>
<organism evidence="8 9">
    <name type="scientific">Paraburkholderia ginsengisoli</name>
    <dbReference type="NCBI Taxonomy" id="311231"/>
    <lineage>
        <taxon>Bacteria</taxon>
        <taxon>Pseudomonadati</taxon>
        <taxon>Pseudomonadota</taxon>
        <taxon>Betaproteobacteria</taxon>
        <taxon>Burkholderiales</taxon>
        <taxon>Burkholderiaceae</taxon>
        <taxon>Paraburkholderia</taxon>
    </lineage>
</organism>
<dbReference type="PROSITE" id="PS00867">
    <property type="entry name" value="CPSASE_2"/>
    <property type="match status" value="1"/>
</dbReference>
<gene>
    <name evidence="8" type="ORF">I6I06_02545</name>
</gene>
<reference evidence="8 9" key="1">
    <citation type="submission" date="2020-12" db="EMBL/GenBank/DDBJ databases">
        <title>FDA dAtabase for Regulatory Grade micrObial Sequences (FDA-ARGOS): Supporting development and validation of Infectious Disease Dx tests.</title>
        <authorList>
            <person name="Nelson B."/>
            <person name="Plummer A."/>
            <person name="Tallon L."/>
            <person name="Sadzewicz L."/>
            <person name="Zhao X."/>
            <person name="Boylan J."/>
            <person name="Ott S."/>
            <person name="Bowen H."/>
            <person name="Vavikolanu K."/>
            <person name="Mehta A."/>
            <person name="Aluvathingal J."/>
            <person name="Nadendla S."/>
            <person name="Myers T."/>
            <person name="Yan Y."/>
            <person name="Sichtig H."/>
        </authorList>
    </citation>
    <scope>NUCLEOTIDE SEQUENCE [LARGE SCALE GENOMIC DNA]</scope>
    <source>
        <strain evidence="8 9">FDAARGOS_1049</strain>
    </source>
</reference>
<dbReference type="InterPro" id="IPR005482">
    <property type="entry name" value="Biotin_COase_C"/>
</dbReference>
<evidence type="ECO:0000259" key="6">
    <source>
        <dbReference type="PROSITE" id="PS50975"/>
    </source>
</evidence>
<name>A0A7T4N350_9BURK</name>